<reference evidence="2" key="1">
    <citation type="submission" date="2021-03" db="EMBL/GenBank/DDBJ databases">
        <title>Comparative genomics and phylogenomic investigation of the class Geoglossomycetes provide insights into ecological specialization and systematics.</title>
        <authorList>
            <person name="Melie T."/>
            <person name="Pirro S."/>
            <person name="Miller A.N."/>
            <person name="Quandt A."/>
        </authorList>
    </citation>
    <scope>NUCLEOTIDE SEQUENCE</scope>
    <source>
        <strain evidence="2">CAQ_001_2017</strain>
    </source>
</reference>
<name>A0A9P8I4A9_9PEZI</name>
<accession>A0A9P8I4A9</accession>
<dbReference type="PANTHER" id="PTHR11362">
    <property type="entry name" value="PHOSPHATIDYLETHANOLAMINE-BINDING PROTEIN"/>
    <property type="match status" value="1"/>
</dbReference>
<dbReference type="Pfam" id="PF01161">
    <property type="entry name" value="PBP"/>
    <property type="match status" value="1"/>
</dbReference>
<comment type="caution">
    <text evidence="2">The sequence shown here is derived from an EMBL/GenBank/DDBJ whole genome shotgun (WGS) entry which is preliminary data.</text>
</comment>
<feature type="region of interest" description="Disordered" evidence="1">
    <location>
        <begin position="120"/>
        <end position="164"/>
    </location>
</feature>
<sequence>GKYVVIMIDIDVNINGNNTNLIHWIQGNFTAAPGSTQLSSPSTIVAPYFAPNPPPGQTHRYVEMLFNEPQGFSIPAPFTAFFANLTASVFNRIGFELDKFIDQSKLGNPVAANYFRVSTPNTTSSSSSGGGGATPSASNTASINPTVNPTRPTTNSTSAPIPSNDGVADRVLNAPMLAFLAMLGIAINMI</sequence>
<dbReference type="SUPFAM" id="SSF49777">
    <property type="entry name" value="PEBP-like"/>
    <property type="match status" value="1"/>
</dbReference>
<evidence type="ECO:0000256" key="1">
    <source>
        <dbReference type="SAM" id="MobiDB-lite"/>
    </source>
</evidence>
<dbReference type="CDD" id="cd00866">
    <property type="entry name" value="PEBP_euk"/>
    <property type="match status" value="1"/>
</dbReference>
<dbReference type="InterPro" id="IPR036610">
    <property type="entry name" value="PEBP-like_sf"/>
</dbReference>
<dbReference type="InterPro" id="IPR035810">
    <property type="entry name" value="PEBP_euk"/>
</dbReference>
<evidence type="ECO:0000313" key="3">
    <source>
        <dbReference type="Proteomes" id="UP000750711"/>
    </source>
</evidence>
<proteinExistence type="predicted"/>
<dbReference type="Gene3D" id="3.90.280.10">
    <property type="entry name" value="PEBP-like"/>
    <property type="match status" value="1"/>
</dbReference>
<protein>
    <recommendedName>
        <fullName evidence="4">PEBP-like protein</fullName>
    </recommendedName>
</protein>
<gene>
    <name evidence="2" type="ORF">GP486_008425</name>
</gene>
<dbReference type="Proteomes" id="UP000750711">
    <property type="component" value="Unassembled WGS sequence"/>
</dbReference>
<dbReference type="PANTHER" id="PTHR11362:SF82">
    <property type="entry name" value="PHOSPHATIDYLETHANOLAMINE-BINDING PROTEIN 4"/>
    <property type="match status" value="1"/>
</dbReference>
<feature type="non-terminal residue" evidence="2">
    <location>
        <position position="1"/>
    </location>
</feature>
<dbReference type="InterPro" id="IPR008914">
    <property type="entry name" value="PEBP"/>
</dbReference>
<evidence type="ECO:0000313" key="2">
    <source>
        <dbReference type="EMBL" id="KAH0547610.1"/>
    </source>
</evidence>
<feature type="compositionally biased region" description="Low complexity" evidence="1">
    <location>
        <begin position="134"/>
        <end position="157"/>
    </location>
</feature>
<keyword evidence="3" id="KW-1185">Reference proteome</keyword>
<dbReference type="AlphaFoldDB" id="A0A9P8I4A9"/>
<evidence type="ECO:0008006" key="4">
    <source>
        <dbReference type="Google" id="ProtNLM"/>
    </source>
</evidence>
<organism evidence="2 3">
    <name type="scientific">Trichoglossum hirsutum</name>
    <dbReference type="NCBI Taxonomy" id="265104"/>
    <lineage>
        <taxon>Eukaryota</taxon>
        <taxon>Fungi</taxon>
        <taxon>Dikarya</taxon>
        <taxon>Ascomycota</taxon>
        <taxon>Pezizomycotina</taxon>
        <taxon>Geoglossomycetes</taxon>
        <taxon>Geoglossales</taxon>
        <taxon>Geoglossaceae</taxon>
        <taxon>Trichoglossum</taxon>
    </lineage>
</organism>
<dbReference type="EMBL" id="JAGHQM010003234">
    <property type="protein sequence ID" value="KAH0547610.1"/>
    <property type="molecule type" value="Genomic_DNA"/>
</dbReference>